<dbReference type="RefSeq" id="WP_131802289.1">
    <property type="nucleotide sequence ID" value="NZ_FOYP01000001.1"/>
</dbReference>
<dbReference type="OrthoDB" id="5523400at2"/>
<dbReference type="AlphaFoldDB" id="A0A1I6G478"/>
<keyword evidence="2" id="KW-1185">Reference proteome</keyword>
<dbReference type="EMBL" id="FOYP01000001">
    <property type="protein sequence ID" value="SFR36999.1"/>
    <property type="molecule type" value="Genomic_DNA"/>
</dbReference>
<sequence length="131" mass="15006">MAFLLSRSDTAPLMLERRHVKRLVARTIEDFRRNIGDSYTMFTYAPLLLVGLLRWRLKDPLALVAGTEPLADDLLGIIDRAIVDLEGRVNVRESLQRRRNKFLPILYDIKNELQGEGTNPDLLLDIYNAGD</sequence>
<reference evidence="2" key="1">
    <citation type="submission" date="2016-10" db="EMBL/GenBank/DDBJ databases">
        <authorList>
            <person name="Varghese N."/>
            <person name="Submissions S."/>
        </authorList>
    </citation>
    <scope>NUCLEOTIDE SEQUENCE [LARGE SCALE GENOMIC DNA]</scope>
    <source>
        <strain evidence="2">DSM 26879</strain>
    </source>
</reference>
<organism evidence="1 2">
    <name type="scientific">Yoonia tamlensis</name>
    <dbReference type="NCBI Taxonomy" id="390270"/>
    <lineage>
        <taxon>Bacteria</taxon>
        <taxon>Pseudomonadati</taxon>
        <taxon>Pseudomonadota</taxon>
        <taxon>Alphaproteobacteria</taxon>
        <taxon>Rhodobacterales</taxon>
        <taxon>Paracoccaceae</taxon>
        <taxon>Yoonia</taxon>
    </lineage>
</organism>
<gene>
    <name evidence="1" type="ORF">SAMN04488005_1052</name>
</gene>
<protein>
    <submittedName>
        <fullName evidence="1">Uncharacterized protein</fullName>
    </submittedName>
</protein>
<evidence type="ECO:0000313" key="1">
    <source>
        <dbReference type="EMBL" id="SFR36999.1"/>
    </source>
</evidence>
<dbReference type="STRING" id="390270.SAMN04488005_1052"/>
<name>A0A1I6G478_9RHOB</name>
<proteinExistence type="predicted"/>
<accession>A0A1I6G478</accession>
<evidence type="ECO:0000313" key="2">
    <source>
        <dbReference type="Proteomes" id="UP000199478"/>
    </source>
</evidence>
<dbReference type="Proteomes" id="UP000199478">
    <property type="component" value="Unassembled WGS sequence"/>
</dbReference>